<sequence>MDALALLQLDIELAVSHDIPRPSASDNDGDIIAAPTDDDKPSSYNTYCLIYRNFVFIL</sequence>
<dbReference type="Proteomes" id="UP000077266">
    <property type="component" value="Unassembled WGS sequence"/>
</dbReference>
<protein>
    <submittedName>
        <fullName evidence="1">Uncharacterized protein</fullName>
    </submittedName>
</protein>
<gene>
    <name evidence="1" type="ORF">EXIGLDRAFT_779064</name>
</gene>
<keyword evidence="2" id="KW-1185">Reference proteome</keyword>
<organism evidence="1 2">
    <name type="scientific">Exidia glandulosa HHB12029</name>
    <dbReference type="NCBI Taxonomy" id="1314781"/>
    <lineage>
        <taxon>Eukaryota</taxon>
        <taxon>Fungi</taxon>
        <taxon>Dikarya</taxon>
        <taxon>Basidiomycota</taxon>
        <taxon>Agaricomycotina</taxon>
        <taxon>Agaricomycetes</taxon>
        <taxon>Auriculariales</taxon>
        <taxon>Exidiaceae</taxon>
        <taxon>Exidia</taxon>
    </lineage>
</organism>
<dbReference type="EMBL" id="KV426351">
    <property type="protein sequence ID" value="KZV82020.1"/>
    <property type="molecule type" value="Genomic_DNA"/>
</dbReference>
<proteinExistence type="predicted"/>
<name>A0A165C8K5_EXIGL</name>
<reference evidence="1 2" key="1">
    <citation type="journal article" date="2016" name="Mol. Biol. Evol.">
        <title>Comparative Genomics of Early-Diverging Mushroom-Forming Fungi Provides Insights into the Origins of Lignocellulose Decay Capabilities.</title>
        <authorList>
            <person name="Nagy L.G."/>
            <person name="Riley R."/>
            <person name="Tritt A."/>
            <person name="Adam C."/>
            <person name="Daum C."/>
            <person name="Floudas D."/>
            <person name="Sun H."/>
            <person name="Yadav J.S."/>
            <person name="Pangilinan J."/>
            <person name="Larsson K.H."/>
            <person name="Matsuura K."/>
            <person name="Barry K."/>
            <person name="Labutti K."/>
            <person name="Kuo R."/>
            <person name="Ohm R.A."/>
            <person name="Bhattacharya S.S."/>
            <person name="Shirouzu T."/>
            <person name="Yoshinaga Y."/>
            <person name="Martin F.M."/>
            <person name="Grigoriev I.V."/>
            <person name="Hibbett D.S."/>
        </authorList>
    </citation>
    <scope>NUCLEOTIDE SEQUENCE [LARGE SCALE GENOMIC DNA]</scope>
    <source>
        <strain evidence="1 2">HHB12029</strain>
    </source>
</reference>
<accession>A0A165C8K5</accession>
<dbReference type="AlphaFoldDB" id="A0A165C8K5"/>
<evidence type="ECO:0000313" key="1">
    <source>
        <dbReference type="EMBL" id="KZV82020.1"/>
    </source>
</evidence>
<dbReference type="InParanoid" id="A0A165C8K5"/>
<evidence type="ECO:0000313" key="2">
    <source>
        <dbReference type="Proteomes" id="UP000077266"/>
    </source>
</evidence>